<keyword evidence="2" id="KW-1185">Reference proteome</keyword>
<dbReference type="AlphaFoldDB" id="D5BRW6"/>
<name>D5BRW6_PUNMI</name>
<organism evidence="1 2">
    <name type="scientific">Puniceispirillum marinum (strain IMCC1322)</name>
    <dbReference type="NCBI Taxonomy" id="488538"/>
    <lineage>
        <taxon>Bacteria</taxon>
        <taxon>Pseudomonadati</taxon>
        <taxon>Pseudomonadota</taxon>
        <taxon>Alphaproteobacteria</taxon>
        <taxon>Candidatus Puniceispirillales</taxon>
        <taxon>Candidatus Puniceispirillaceae</taxon>
        <taxon>Candidatus Puniceispirillum</taxon>
    </lineage>
</organism>
<dbReference type="InterPro" id="IPR026286">
    <property type="entry name" value="MaiA/AMDase"/>
</dbReference>
<dbReference type="Proteomes" id="UP000007460">
    <property type="component" value="Chromosome"/>
</dbReference>
<dbReference type="KEGG" id="apb:SAR116_0770"/>
<evidence type="ECO:0000313" key="2">
    <source>
        <dbReference type="Proteomes" id="UP000007460"/>
    </source>
</evidence>
<dbReference type="PIRSF" id="PIRSF015736">
    <property type="entry name" value="MI"/>
    <property type="match status" value="1"/>
</dbReference>
<accession>D5BRW6</accession>
<dbReference type="STRING" id="488538.SAR116_0770"/>
<dbReference type="PANTHER" id="PTHR40267:SF1">
    <property type="entry name" value="BLR3294 PROTEIN"/>
    <property type="match status" value="1"/>
</dbReference>
<dbReference type="EC" id="4.1.1.76" evidence="1"/>
<dbReference type="GO" id="GO:0047436">
    <property type="term" value="F:arylmalonate decarboxylase activity"/>
    <property type="evidence" value="ECO:0007669"/>
    <property type="project" value="UniProtKB-EC"/>
</dbReference>
<gene>
    <name evidence="1" type="ordered locus">SAR116_0770</name>
</gene>
<keyword evidence="1" id="KW-0456">Lyase</keyword>
<dbReference type="RefSeq" id="WP_013045642.1">
    <property type="nucleotide sequence ID" value="NC_014010.1"/>
</dbReference>
<dbReference type="OrthoDB" id="9816064at2"/>
<proteinExistence type="predicted"/>
<dbReference type="HOGENOM" id="CLU_068086_3_0_5"/>
<sequence>MMDENRTAKTAFSRLPFDVIAPQDQPLQLGLVTLETDLTIENEFRYFLGDGALSLIHTRIACDDQVTADNLTMMEDRFAEALSLFPPKYAFDAVGYGCTSASLLIGEDNVEKIIKSHVDAKHVTTPMTAVKRGLSKLGARNIGFLAPYISDISQKMCNDLSSAGFTVATAASFDEDRDSIVGCISPPAIMAAITAVANNAGTTSLDAIFVACTSLKCAPIIAEAEAILGIPVISSNSALAWDMARLTGLSVGAAGKGALYN</sequence>
<evidence type="ECO:0000313" key="1">
    <source>
        <dbReference type="EMBL" id="ADE39013.1"/>
    </source>
</evidence>
<dbReference type="Gene3D" id="3.40.50.12500">
    <property type="match status" value="1"/>
</dbReference>
<dbReference type="eggNOG" id="COG3473">
    <property type="taxonomic scope" value="Bacteria"/>
</dbReference>
<dbReference type="PANTHER" id="PTHR40267">
    <property type="entry name" value="BLR3294 PROTEIN"/>
    <property type="match status" value="1"/>
</dbReference>
<dbReference type="Pfam" id="PF17645">
    <property type="entry name" value="Amdase"/>
    <property type="match status" value="1"/>
</dbReference>
<protein>
    <submittedName>
        <fullName evidence="1">Asp/Glu/Hydantoin racemase family protein</fullName>
        <ecNumber evidence="1">4.1.1.76</ecNumber>
    </submittedName>
</protein>
<dbReference type="InterPro" id="IPR053714">
    <property type="entry name" value="Iso_Racemase_Enz_sf"/>
</dbReference>
<reference evidence="1 2" key="1">
    <citation type="journal article" date="2010" name="J. Bacteriol.">
        <title>Complete genome sequence of "Candidatus Puniceispirillum marinum" IMCC1322, a representative of the SAR116 clade in the Alphaproteobacteria.</title>
        <authorList>
            <person name="Oh H.M."/>
            <person name="Kwon K.K."/>
            <person name="Kang I."/>
            <person name="Kang S.G."/>
            <person name="Lee J.H."/>
            <person name="Kim S.J."/>
            <person name="Cho J.C."/>
        </authorList>
    </citation>
    <scope>NUCLEOTIDE SEQUENCE [LARGE SCALE GENOMIC DNA]</scope>
    <source>
        <strain evidence="1 2">IMCC1322</strain>
    </source>
</reference>
<dbReference type="EMBL" id="CP001751">
    <property type="protein sequence ID" value="ADE39013.1"/>
    <property type="molecule type" value="Genomic_DNA"/>
</dbReference>